<reference evidence="2" key="1">
    <citation type="submission" date="2022-11" db="UniProtKB">
        <authorList>
            <consortium name="WormBaseParasite"/>
        </authorList>
    </citation>
    <scope>IDENTIFICATION</scope>
</reference>
<name>A0AC35FJ79_9BILA</name>
<proteinExistence type="predicted"/>
<accession>A0AC35FJ79</accession>
<dbReference type="WBParaSite" id="PS1159_v2.g17972.t1">
    <property type="protein sequence ID" value="PS1159_v2.g17972.t1"/>
    <property type="gene ID" value="PS1159_v2.g17972"/>
</dbReference>
<dbReference type="Proteomes" id="UP000887580">
    <property type="component" value="Unplaced"/>
</dbReference>
<sequence>MPSLPLPTTTEATAKRIETKTRNSSLPKNVPKNCVWFYLKNGWKLETPTTMNFCLIFIYIIYYSALIIFK</sequence>
<organism evidence="1 2">
    <name type="scientific">Panagrolaimus sp. PS1159</name>
    <dbReference type="NCBI Taxonomy" id="55785"/>
    <lineage>
        <taxon>Eukaryota</taxon>
        <taxon>Metazoa</taxon>
        <taxon>Ecdysozoa</taxon>
        <taxon>Nematoda</taxon>
        <taxon>Chromadorea</taxon>
        <taxon>Rhabditida</taxon>
        <taxon>Tylenchina</taxon>
        <taxon>Panagrolaimomorpha</taxon>
        <taxon>Panagrolaimoidea</taxon>
        <taxon>Panagrolaimidae</taxon>
        <taxon>Panagrolaimus</taxon>
    </lineage>
</organism>
<evidence type="ECO:0000313" key="1">
    <source>
        <dbReference type="Proteomes" id="UP000887580"/>
    </source>
</evidence>
<evidence type="ECO:0000313" key="2">
    <source>
        <dbReference type="WBParaSite" id="PS1159_v2.g17972.t1"/>
    </source>
</evidence>
<protein>
    <submittedName>
        <fullName evidence="2">Ovule protein</fullName>
    </submittedName>
</protein>